<reference evidence="1" key="1">
    <citation type="submission" date="2020-02" db="EMBL/GenBank/DDBJ databases">
        <authorList>
            <person name="Meier V. D."/>
        </authorList>
    </citation>
    <scope>NUCLEOTIDE SEQUENCE</scope>
    <source>
        <strain evidence="1">AVDCRST_MAG88</strain>
    </source>
</reference>
<accession>A0A6J4VL92</accession>
<dbReference type="EMBL" id="CADCWM010000757">
    <property type="protein sequence ID" value="CAA9579382.1"/>
    <property type="molecule type" value="Genomic_DNA"/>
</dbReference>
<sequence>CRLICCCGVGGSSIPAPVATSRA</sequence>
<dbReference type="AlphaFoldDB" id="A0A6J4VL92"/>
<feature type="non-terminal residue" evidence="1">
    <location>
        <position position="1"/>
    </location>
</feature>
<name>A0A6J4VL92_9BACT</name>
<gene>
    <name evidence="1" type="ORF">AVDCRST_MAG88-3147</name>
</gene>
<feature type="non-terminal residue" evidence="1">
    <location>
        <position position="23"/>
    </location>
</feature>
<proteinExistence type="predicted"/>
<evidence type="ECO:0000313" key="1">
    <source>
        <dbReference type="EMBL" id="CAA9579382.1"/>
    </source>
</evidence>
<organism evidence="1">
    <name type="scientific">uncultured Thermomicrobiales bacterium</name>
    <dbReference type="NCBI Taxonomy" id="1645740"/>
    <lineage>
        <taxon>Bacteria</taxon>
        <taxon>Pseudomonadati</taxon>
        <taxon>Thermomicrobiota</taxon>
        <taxon>Thermomicrobia</taxon>
        <taxon>Thermomicrobiales</taxon>
        <taxon>environmental samples</taxon>
    </lineage>
</organism>
<protein>
    <submittedName>
        <fullName evidence="1">Uncharacterized protein</fullName>
    </submittedName>
</protein>